<evidence type="ECO:0000259" key="8">
    <source>
        <dbReference type="Pfam" id="PF00266"/>
    </source>
</evidence>
<dbReference type="GO" id="GO:0051536">
    <property type="term" value="F:iron-sulfur cluster binding"/>
    <property type="evidence" value="ECO:0007669"/>
    <property type="project" value="UniProtKB-KW"/>
</dbReference>
<protein>
    <submittedName>
        <fullName evidence="9">Unannotated protein</fullName>
    </submittedName>
</protein>
<dbReference type="PANTHER" id="PTHR11601">
    <property type="entry name" value="CYSTEINE DESULFURYLASE FAMILY MEMBER"/>
    <property type="match status" value="1"/>
</dbReference>
<dbReference type="Gene3D" id="3.40.640.10">
    <property type="entry name" value="Type I PLP-dependent aspartate aminotransferase-like (Major domain)"/>
    <property type="match status" value="1"/>
</dbReference>
<sequence length="398" mass="42089">MSGASTGRIYFDHAATTAISPRALAVVAAEMAVLGNPSSLHHEGRKVRDLVEGARERIALRIGASPSEVIFTGSGTEANNSAIKGLFWFRNPRKVIVTTAIEHHAVSDPIHWLVEHEGAILREVRVLDDGSIDIEHLAEIIRSEGDEIALISLIHTNNELGTSITAEEMGRIKVVIGDLPLHLDAVQSIGKVDFDFAASGATSAAISAHKVGGPLGVAALILRRGVEITPLLHGGGQERDIRSGTLNAPGIAGFATSIDESFDELQVRRVKVGRLRQRLIDGVKQAVPEMHVNGRGDAPGIINITFPETENEASLLLLDARGISCSTGSACSQGLAQPSHVLLGIGLSESDVNASLRFSLSHLNSEEEVDAFISQIGEVVAGAKAAHQAKLPSVRAHS</sequence>
<organism evidence="9">
    <name type="scientific">freshwater metagenome</name>
    <dbReference type="NCBI Taxonomy" id="449393"/>
    <lineage>
        <taxon>unclassified sequences</taxon>
        <taxon>metagenomes</taxon>
        <taxon>ecological metagenomes</taxon>
    </lineage>
</organism>
<feature type="domain" description="Aminotransferase class V" evidence="8">
    <location>
        <begin position="9"/>
        <end position="372"/>
    </location>
</feature>
<name>A0A6J6DA13_9ZZZZ</name>
<keyword evidence="6" id="KW-0408">Iron</keyword>
<accession>A0A6J6DA13</accession>
<keyword evidence="4" id="KW-0479">Metal-binding</keyword>
<dbReference type="Pfam" id="PF00266">
    <property type="entry name" value="Aminotran_5"/>
    <property type="match status" value="1"/>
</dbReference>
<dbReference type="PANTHER" id="PTHR11601:SF34">
    <property type="entry name" value="CYSTEINE DESULFURASE"/>
    <property type="match status" value="1"/>
</dbReference>
<dbReference type="Gene3D" id="3.90.1150.10">
    <property type="entry name" value="Aspartate Aminotransferase, domain 1"/>
    <property type="match status" value="1"/>
</dbReference>
<dbReference type="EMBL" id="CAEZTJ010000006">
    <property type="protein sequence ID" value="CAB4560146.1"/>
    <property type="molecule type" value="Genomic_DNA"/>
</dbReference>
<reference evidence="9" key="1">
    <citation type="submission" date="2020-05" db="EMBL/GenBank/DDBJ databases">
        <authorList>
            <person name="Chiriac C."/>
            <person name="Salcher M."/>
            <person name="Ghai R."/>
            <person name="Kavagutti S V."/>
        </authorList>
    </citation>
    <scope>NUCLEOTIDE SEQUENCE</scope>
</reference>
<evidence type="ECO:0000313" key="9">
    <source>
        <dbReference type="EMBL" id="CAB4560146.1"/>
    </source>
</evidence>
<dbReference type="GO" id="GO:0016740">
    <property type="term" value="F:transferase activity"/>
    <property type="evidence" value="ECO:0007669"/>
    <property type="project" value="UniProtKB-KW"/>
</dbReference>
<dbReference type="AlphaFoldDB" id="A0A6J6DA13"/>
<proteinExistence type="inferred from homology"/>
<evidence type="ECO:0000256" key="2">
    <source>
        <dbReference type="ARBA" id="ARBA00006490"/>
    </source>
</evidence>
<evidence type="ECO:0000256" key="1">
    <source>
        <dbReference type="ARBA" id="ARBA00001933"/>
    </source>
</evidence>
<keyword evidence="3" id="KW-0808">Transferase</keyword>
<dbReference type="InterPro" id="IPR015422">
    <property type="entry name" value="PyrdxlP-dep_Trfase_small"/>
</dbReference>
<evidence type="ECO:0000256" key="6">
    <source>
        <dbReference type="ARBA" id="ARBA00023004"/>
    </source>
</evidence>
<dbReference type="InterPro" id="IPR015424">
    <property type="entry name" value="PyrdxlP-dep_Trfase"/>
</dbReference>
<dbReference type="GO" id="GO:0046872">
    <property type="term" value="F:metal ion binding"/>
    <property type="evidence" value="ECO:0007669"/>
    <property type="project" value="UniProtKB-KW"/>
</dbReference>
<evidence type="ECO:0000256" key="5">
    <source>
        <dbReference type="ARBA" id="ARBA00022898"/>
    </source>
</evidence>
<comment type="similarity">
    <text evidence="2">Belongs to the class-V pyridoxal-phosphate-dependent aminotransferase family. NifS/IscS subfamily.</text>
</comment>
<evidence type="ECO:0000256" key="4">
    <source>
        <dbReference type="ARBA" id="ARBA00022723"/>
    </source>
</evidence>
<dbReference type="InterPro" id="IPR016454">
    <property type="entry name" value="Cysteine_dSase"/>
</dbReference>
<comment type="cofactor">
    <cofactor evidence="1">
        <name>pyridoxal 5'-phosphate</name>
        <dbReference type="ChEBI" id="CHEBI:597326"/>
    </cofactor>
</comment>
<dbReference type="InterPro" id="IPR015421">
    <property type="entry name" value="PyrdxlP-dep_Trfase_major"/>
</dbReference>
<dbReference type="InterPro" id="IPR000192">
    <property type="entry name" value="Aminotrans_V_dom"/>
</dbReference>
<evidence type="ECO:0000256" key="7">
    <source>
        <dbReference type="ARBA" id="ARBA00023014"/>
    </source>
</evidence>
<keyword evidence="7" id="KW-0411">Iron-sulfur</keyword>
<dbReference type="SUPFAM" id="SSF53383">
    <property type="entry name" value="PLP-dependent transferases"/>
    <property type="match status" value="1"/>
</dbReference>
<dbReference type="Gene3D" id="1.10.260.50">
    <property type="match status" value="1"/>
</dbReference>
<dbReference type="PIRSF" id="PIRSF005572">
    <property type="entry name" value="NifS"/>
    <property type="match status" value="1"/>
</dbReference>
<keyword evidence="5" id="KW-0663">Pyridoxal phosphate</keyword>
<evidence type="ECO:0000256" key="3">
    <source>
        <dbReference type="ARBA" id="ARBA00022679"/>
    </source>
</evidence>
<gene>
    <name evidence="9" type="ORF">UFOPK1650_00112</name>
</gene>